<sequence>MKPAFFPNYTVKDYEIWEGDWELIGGFPVAMSPAPVISHQYVNGAFFRHLDEQLENCAKCHPLQESDWRIYDDTVVRPDTVVVCYKPDKFLTKRPELIIEVLSPSTARLDETTKLELYQTEGVPYYILVDPTKLIAKVYQLKDGRYIKVNDFIDGQCPIELSDCAFELDFGLVFDRVRKALD</sequence>
<dbReference type="PANTHER" id="PTHR36558:SF1">
    <property type="entry name" value="RESTRICTION ENDONUCLEASE DOMAIN-CONTAINING PROTEIN-RELATED"/>
    <property type="match status" value="1"/>
</dbReference>
<organism evidence="2 3">
    <name type="scientific">Thiomicrospira aerophila AL3</name>
    <dbReference type="NCBI Taxonomy" id="717772"/>
    <lineage>
        <taxon>Bacteria</taxon>
        <taxon>Pseudomonadati</taxon>
        <taxon>Pseudomonadota</taxon>
        <taxon>Gammaproteobacteria</taxon>
        <taxon>Thiotrichales</taxon>
        <taxon>Piscirickettsiaceae</taxon>
        <taxon>Thiomicrospira</taxon>
    </lineage>
</organism>
<feature type="domain" description="Putative restriction endonuclease" evidence="1">
    <location>
        <begin position="13"/>
        <end position="150"/>
    </location>
</feature>
<evidence type="ECO:0000313" key="3">
    <source>
        <dbReference type="Proteomes" id="UP000005380"/>
    </source>
</evidence>
<dbReference type="Gene3D" id="3.90.1570.10">
    <property type="entry name" value="tt1808, chain A"/>
    <property type="match status" value="1"/>
</dbReference>
<dbReference type="HOGENOM" id="CLU_076312_0_2_6"/>
<name>W0DU30_9GAMM</name>
<dbReference type="EMBL" id="CP007030">
    <property type="protein sequence ID" value="AHF01957.1"/>
    <property type="molecule type" value="Genomic_DNA"/>
</dbReference>
<dbReference type="InterPro" id="IPR008538">
    <property type="entry name" value="Uma2"/>
</dbReference>
<dbReference type="OrthoDB" id="9799703at2"/>
<dbReference type="InterPro" id="IPR012296">
    <property type="entry name" value="Nuclease_put_TT1808"/>
</dbReference>
<evidence type="ECO:0000259" key="1">
    <source>
        <dbReference type="Pfam" id="PF05685"/>
    </source>
</evidence>
<dbReference type="Proteomes" id="UP000005380">
    <property type="component" value="Chromosome"/>
</dbReference>
<dbReference type="Pfam" id="PF05685">
    <property type="entry name" value="Uma2"/>
    <property type="match status" value="1"/>
</dbReference>
<dbReference type="CDD" id="cd06260">
    <property type="entry name" value="DUF820-like"/>
    <property type="match status" value="1"/>
</dbReference>
<gene>
    <name evidence="2" type="ORF">THIAE_09475</name>
</gene>
<dbReference type="PANTHER" id="PTHR36558">
    <property type="entry name" value="GLR1098 PROTEIN"/>
    <property type="match status" value="1"/>
</dbReference>
<dbReference type="RefSeq" id="WP_006460788.1">
    <property type="nucleotide sequence ID" value="NZ_CP007030.1"/>
</dbReference>
<reference evidence="2 3" key="1">
    <citation type="submission" date="2013-12" db="EMBL/GenBank/DDBJ databases">
        <authorList>
            <consortium name="DOE Joint Genome Institute"/>
            <person name="Kappler U."/>
            <person name="Huntemann M."/>
            <person name="Han J."/>
            <person name="Chen A."/>
            <person name="Kyrpides N."/>
            <person name="Mavromatis K."/>
            <person name="Markowitz V."/>
            <person name="Palaniappan K."/>
            <person name="Ivanova N."/>
            <person name="Schaumberg A."/>
            <person name="Pati A."/>
            <person name="Liolios K."/>
            <person name="Nordberg H.P."/>
            <person name="Cantor M.N."/>
            <person name="Hua S.X."/>
            <person name="Woyke T."/>
        </authorList>
    </citation>
    <scope>NUCLEOTIDE SEQUENCE [LARGE SCALE GENOMIC DNA]</scope>
    <source>
        <strain evidence="3">AL2</strain>
    </source>
</reference>
<dbReference type="InterPro" id="IPR011335">
    <property type="entry name" value="Restrct_endonuc-II-like"/>
</dbReference>
<dbReference type="SUPFAM" id="SSF52980">
    <property type="entry name" value="Restriction endonuclease-like"/>
    <property type="match status" value="1"/>
</dbReference>
<dbReference type="eggNOG" id="COG4636">
    <property type="taxonomic scope" value="Bacteria"/>
</dbReference>
<evidence type="ECO:0000313" key="2">
    <source>
        <dbReference type="EMBL" id="AHF01957.1"/>
    </source>
</evidence>
<dbReference type="STRING" id="717772.THIAE_09475"/>
<dbReference type="KEGG" id="tao:THIAE_09475"/>
<accession>W0DU30</accession>
<keyword evidence="3" id="KW-1185">Reference proteome</keyword>
<protein>
    <recommendedName>
        <fullName evidence="1">Putative restriction endonuclease domain-containing protein</fullName>
    </recommendedName>
</protein>
<dbReference type="InParanoid" id="W0DU30"/>
<dbReference type="AlphaFoldDB" id="W0DU30"/>
<proteinExistence type="predicted"/>